<evidence type="ECO:0000259" key="3">
    <source>
        <dbReference type="Pfam" id="PF02384"/>
    </source>
</evidence>
<dbReference type="GO" id="GO:0003677">
    <property type="term" value="F:DNA binding"/>
    <property type="evidence" value="ECO:0007669"/>
    <property type="project" value="InterPro"/>
</dbReference>
<dbReference type="InterPro" id="IPR003356">
    <property type="entry name" value="DNA_methylase_A-5"/>
</dbReference>
<gene>
    <name evidence="4" type="ORF">PFLmoz3_01001</name>
</gene>
<comment type="similarity">
    <text evidence="1">Belongs to the N(4)/N(6)-methyltransferase family.</text>
</comment>
<dbReference type="InterPro" id="IPR029063">
    <property type="entry name" value="SAM-dependent_MTases_sf"/>
</dbReference>
<dbReference type="Proteomes" id="UP000061348">
    <property type="component" value="Unassembled WGS sequence"/>
</dbReference>
<protein>
    <recommendedName>
        <fullName evidence="3">DNA methylase adenine-specific domain-containing protein</fullName>
    </recommendedName>
</protein>
<dbReference type="PRINTS" id="PR00507">
    <property type="entry name" value="N12N6MTFRASE"/>
</dbReference>
<feature type="region of interest" description="Disordered" evidence="2">
    <location>
        <begin position="1"/>
        <end position="21"/>
    </location>
</feature>
<evidence type="ECO:0000313" key="4">
    <source>
        <dbReference type="EMBL" id="KWV89365.1"/>
    </source>
</evidence>
<sequence>MSTMAKSRHANAKTASSSPAEHRKNLIRLLNANSHRHHLWDVFADFCEMGALAMSNSVDLAQRNEREKRYMSVIKKYEPSEVHRFPQMLAELTMAMEYGPDDVLGQVFGELELGNSSRGQFFTPYPVCKLMASQLFGDGADLRKRLDERGFITVNEPASGAGAMVIAIAEALGDKGFNYQRCLHVTAQDVDSRAVHMTYLQLSLLHIPAILILGNTLALEERELWYTPAHVMGLWRARLTRHQAMASEITNPPDENTTPVLFRDLAALTAPPATSGQQIALF</sequence>
<dbReference type="PATRIC" id="fig|294.194.peg.1152"/>
<organism evidence="4 5">
    <name type="scientific">Pseudomonas fluorescens</name>
    <dbReference type="NCBI Taxonomy" id="294"/>
    <lineage>
        <taxon>Bacteria</taxon>
        <taxon>Pseudomonadati</taxon>
        <taxon>Pseudomonadota</taxon>
        <taxon>Gammaproteobacteria</taxon>
        <taxon>Pseudomonadales</taxon>
        <taxon>Pseudomonadaceae</taxon>
        <taxon>Pseudomonas</taxon>
    </lineage>
</organism>
<evidence type="ECO:0000256" key="1">
    <source>
        <dbReference type="ARBA" id="ARBA00006594"/>
    </source>
</evidence>
<feature type="compositionally biased region" description="Basic residues" evidence="2">
    <location>
        <begin position="1"/>
        <end position="11"/>
    </location>
</feature>
<dbReference type="AlphaFoldDB" id="A0A109LKY6"/>
<dbReference type="Gene3D" id="3.40.50.150">
    <property type="entry name" value="Vaccinia Virus protein VP39"/>
    <property type="match status" value="1"/>
</dbReference>
<accession>A0A109LKY6</accession>
<evidence type="ECO:0000313" key="5">
    <source>
        <dbReference type="Proteomes" id="UP000061348"/>
    </source>
</evidence>
<dbReference type="EMBL" id="LCYA01000048">
    <property type="protein sequence ID" value="KWV89365.1"/>
    <property type="molecule type" value="Genomic_DNA"/>
</dbReference>
<dbReference type="Pfam" id="PF02384">
    <property type="entry name" value="N6_Mtase"/>
    <property type="match status" value="1"/>
</dbReference>
<dbReference type="GO" id="GO:0008170">
    <property type="term" value="F:N-methyltransferase activity"/>
    <property type="evidence" value="ECO:0007669"/>
    <property type="project" value="InterPro"/>
</dbReference>
<comment type="caution">
    <text evidence="4">The sequence shown here is derived from an EMBL/GenBank/DDBJ whole genome shotgun (WGS) entry which is preliminary data.</text>
</comment>
<reference evidence="4 5" key="1">
    <citation type="submission" date="2015-05" db="EMBL/GenBank/DDBJ databases">
        <title>A genomic and transcriptomic approach to investigate the blue pigment phenotype in Pseudomonas fluorescens.</title>
        <authorList>
            <person name="Andreani N.A."/>
            <person name="Cardazzo B."/>
        </authorList>
    </citation>
    <scope>NUCLEOTIDE SEQUENCE [LARGE SCALE GENOMIC DNA]</scope>
    <source>
        <strain evidence="4 5">Ps_22</strain>
    </source>
</reference>
<feature type="domain" description="DNA methylase adenine-specific" evidence="3">
    <location>
        <begin position="116"/>
        <end position="222"/>
    </location>
</feature>
<name>A0A109LKY6_PSEFL</name>
<evidence type="ECO:0000256" key="2">
    <source>
        <dbReference type="SAM" id="MobiDB-lite"/>
    </source>
</evidence>
<proteinExistence type="inferred from homology"/>
<dbReference type="SUPFAM" id="SSF53335">
    <property type="entry name" value="S-adenosyl-L-methionine-dependent methyltransferases"/>
    <property type="match status" value="1"/>
</dbReference>